<dbReference type="Gene3D" id="3.30.1330.60">
    <property type="entry name" value="OmpA-like domain"/>
    <property type="match status" value="1"/>
</dbReference>
<evidence type="ECO:0000313" key="4">
    <source>
        <dbReference type="EMBL" id="SEW30935.1"/>
    </source>
</evidence>
<dbReference type="InterPro" id="IPR036737">
    <property type="entry name" value="OmpA-like_sf"/>
</dbReference>
<reference evidence="5" key="1">
    <citation type="submission" date="2016-10" db="EMBL/GenBank/DDBJ databases">
        <authorList>
            <person name="Varghese N."/>
            <person name="Submissions S."/>
        </authorList>
    </citation>
    <scope>NUCLEOTIDE SEQUENCE [LARGE SCALE GENOMIC DNA]</scope>
    <source>
        <strain evidence="5">CGMCC 1.12402</strain>
    </source>
</reference>
<gene>
    <name evidence="4" type="ORF">SAMN05216290_2700</name>
</gene>
<dbReference type="PROSITE" id="PS51123">
    <property type="entry name" value="OMPA_2"/>
    <property type="match status" value="1"/>
</dbReference>
<dbReference type="Pfam" id="PF07676">
    <property type="entry name" value="PD40"/>
    <property type="match status" value="2"/>
</dbReference>
<dbReference type="CDD" id="cd07185">
    <property type="entry name" value="OmpA_C-like"/>
    <property type="match status" value="1"/>
</dbReference>
<organism evidence="4 5">
    <name type="scientific">Roseivirga pacifica</name>
    <dbReference type="NCBI Taxonomy" id="1267423"/>
    <lineage>
        <taxon>Bacteria</taxon>
        <taxon>Pseudomonadati</taxon>
        <taxon>Bacteroidota</taxon>
        <taxon>Cytophagia</taxon>
        <taxon>Cytophagales</taxon>
        <taxon>Roseivirgaceae</taxon>
        <taxon>Roseivirga</taxon>
    </lineage>
</organism>
<dbReference type="GO" id="GO:0016020">
    <property type="term" value="C:membrane"/>
    <property type="evidence" value="ECO:0007669"/>
    <property type="project" value="UniProtKB-UniRule"/>
</dbReference>
<dbReference type="PANTHER" id="PTHR30329">
    <property type="entry name" value="STATOR ELEMENT OF FLAGELLAR MOTOR COMPLEX"/>
    <property type="match status" value="1"/>
</dbReference>
<dbReference type="AlphaFoldDB" id="A0A1I0QTJ8"/>
<name>A0A1I0QTJ8_9BACT</name>
<sequence>MFRKIKAVCFLTLFAFVSAKAQEVQHQKIENINSAYNEFNPVLSPDGNRLYFTRAGHAANIGGVIDRGDIWYSNVTDSGYTKPVHAGKVINHQGLNGVVGFSADGTRMYLLNYLDDSGNGVGTLRNGVAMSTLVNGEWSEPERLRIRYLQNDSPHMSATISRDEKVLIMAIKSYLTEGNEDLYVSFAQADGEWSQPQNLGNVINTYAEEWTPFLDHNNKKLYFASNGHGGKGSRDIFVAERMDGSWTNWSEPQNLGDAINTAGVELGFSIPFEGNNAYLSSTQDSEGLGDIVSYEMDSPIEPVVEQPAAIEVADEPEVEATQETMVVMTFQVLDKRTEKPVSADVLFEYNGQELRVNTGQLEQNGGKFMKAFEEQTKVDVTIEAGGYLKYTEQFEAFATTQAMSNEFESGVETFFLTPEDVGTKMTIENVLFNRGSDIFSDLEVAHSQIDVVVKMMKDNPGMAIRLEGHTDNRGDARLLKKLSEDRVKAVRHYMIAEGIDGERIEFVGYGGEQPVSDNDNPTSREMNRRVEFVIIK</sequence>
<keyword evidence="5" id="KW-1185">Reference proteome</keyword>
<dbReference type="InterPro" id="IPR011042">
    <property type="entry name" value="6-blade_b-propeller_TolB-like"/>
</dbReference>
<feature type="chain" id="PRO_5011497976" evidence="2">
    <location>
        <begin position="22"/>
        <end position="536"/>
    </location>
</feature>
<feature type="signal peptide" evidence="2">
    <location>
        <begin position="1"/>
        <end position="21"/>
    </location>
</feature>
<feature type="domain" description="OmpA-like" evidence="3">
    <location>
        <begin position="419"/>
        <end position="536"/>
    </location>
</feature>
<evidence type="ECO:0000313" key="5">
    <source>
        <dbReference type="Proteomes" id="UP000199437"/>
    </source>
</evidence>
<dbReference type="EMBL" id="FOIR01000002">
    <property type="protein sequence ID" value="SEW30935.1"/>
    <property type="molecule type" value="Genomic_DNA"/>
</dbReference>
<dbReference type="GeneID" id="99987391"/>
<dbReference type="InterPro" id="IPR011659">
    <property type="entry name" value="WD40"/>
</dbReference>
<dbReference type="RefSeq" id="WP_162844723.1">
    <property type="nucleotide sequence ID" value="NZ_FOIR01000002.1"/>
</dbReference>
<dbReference type="Pfam" id="PF00691">
    <property type="entry name" value="OmpA"/>
    <property type="match status" value="1"/>
</dbReference>
<dbReference type="InterPro" id="IPR006665">
    <property type="entry name" value="OmpA-like"/>
</dbReference>
<proteinExistence type="predicted"/>
<evidence type="ECO:0000256" key="2">
    <source>
        <dbReference type="SAM" id="SignalP"/>
    </source>
</evidence>
<protein>
    <submittedName>
        <fullName evidence="4">WD40-like Beta Propeller Repeat</fullName>
    </submittedName>
</protein>
<dbReference type="InterPro" id="IPR050330">
    <property type="entry name" value="Bact_OuterMem_StrucFunc"/>
</dbReference>
<evidence type="ECO:0000256" key="1">
    <source>
        <dbReference type="PROSITE-ProRule" id="PRU00473"/>
    </source>
</evidence>
<keyword evidence="2" id="KW-0732">Signal</keyword>
<accession>A0A1I0QTJ8</accession>
<evidence type="ECO:0000259" key="3">
    <source>
        <dbReference type="PROSITE" id="PS51123"/>
    </source>
</evidence>
<dbReference type="STRING" id="1267423.SAMN05216290_2700"/>
<dbReference type="Proteomes" id="UP000199437">
    <property type="component" value="Unassembled WGS sequence"/>
</dbReference>
<dbReference type="Gene3D" id="2.120.10.30">
    <property type="entry name" value="TolB, C-terminal domain"/>
    <property type="match status" value="1"/>
</dbReference>
<dbReference type="SUPFAM" id="SSF103088">
    <property type="entry name" value="OmpA-like"/>
    <property type="match status" value="1"/>
</dbReference>
<keyword evidence="1" id="KW-0472">Membrane</keyword>
<dbReference type="PANTHER" id="PTHR30329:SF21">
    <property type="entry name" value="LIPOPROTEIN YIAD-RELATED"/>
    <property type="match status" value="1"/>
</dbReference>
<dbReference type="SUPFAM" id="SSF82171">
    <property type="entry name" value="DPP6 N-terminal domain-like"/>
    <property type="match status" value="1"/>
</dbReference>